<name>A0A8H2ZMZ7_9HELO</name>
<organism evidence="2 3">
    <name type="scientific">Sclerotinia trifoliorum</name>
    <dbReference type="NCBI Taxonomy" id="28548"/>
    <lineage>
        <taxon>Eukaryota</taxon>
        <taxon>Fungi</taxon>
        <taxon>Dikarya</taxon>
        <taxon>Ascomycota</taxon>
        <taxon>Pezizomycotina</taxon>
        <taxon>Leotiomycetes</taxon>
        <taxon>Helotiales</taxon>
        <taxon>Sclerotiniaceae</taxon>
        <taxon>Sclerotinia</taxon>
    </lineage>
</organism>
<proteinExistence type="predicted"/>
<dbReference type="AlphaFoldDB" id="A0A8H2ZMZ7"/>
<protein>
    <submittedName>
        <fullName evidence="2">A6b13861-98b1-439e-a0e0-a118a99f4eb7</fullName>
    </submittedName>
</protein>
<feature type="compositionally biased region" description="Basic and acidic residues" evidence="1">
    <location>
        <begin position="98"/>
        <end position="132"/>
    </location>
</feature>
<evidence type="ECO:0000313" key="2">
    <source>
        <dbReference type="EMBL" id="CAD6443926.1"/>
    </source>
</evidence>
<feature type="compositionally biased region" description="Basic and acidic residues" evidence="1">
    <location>
        <begin position="31"/>
        <end position="66"/>
    </location>
</feature>
<keyword evidence="3" id="KW-1185">Reference proteome</keyword>
<comment type="caution">
    <text evidence="2">The sequence shown here is derived from an EMBL/GenBank/DDBJ whole genome shotgun (WGS) entry which is preliminary data.</text>
</comment>
<dbReference type="EMBL" id="CAJHIA010000011">
    <property type="protein sequence ID" value="CAD6443926.1"/>
    <property type="molecule type" value="Genomic_DNA"/>
</dbReference>
<feature type="compositionally biased region" description="Basic and acidic residues" evidence="1">
    <location>
        <begin position="74"/>
        <end position="87"/>
    </location>
</feature>
<feature type="compositionally biased region" description="Basic and acidic residues" evidence="1">
    <location>
        <begin position="144"/>
        <end position="156"/>
    </location>
</feature>
<evidence type="ECO:0000313" key="3">
    <source>
        <dbReference type="Proteomes" id="UP000624404"/>
    </source>
</evidence>
<evidence type="ECO:0000256" key="1">
    <source>
        <dbReference type="SAM" id="MobiDB-lite"/>
    </source>
</evidence>
<feature type="region of interest" description="Disordered" evidence="1">
    <location>
        <begin position="1"/>
        <end position="193"/>
    </location>
</feature>
<dbReference type="OrthoDB" id="5410752at2759"/>
<feature type="compositionally biased region" description="Basic and acidic residues" evidence="1">
    <location>
        <begin position="166"/>
        <end position="183"/>
    </location>
</feature>
<accession>A0A8H2ZMZ7</accession>
<reference evidence="2" key="1">
    <citation type="submission" date="2020-10" db="EMBL/GenBank/DDBJ databases">
        <authorList>
            <person name="Kusch S."/>
        </authorList>
    </citation>
    <scope>NUCLEOTIDE SEQUENCE</scope>
    <source>
        <strain evidence="2">SwB9</strain>
    </source>
</reference>
<sequence>MSRHGAPSRVSEYDERETYYRGAAPPPAQVRVRERDHEESIDFSTRRGPERPRRRSLDFLRDDYARSEPGQMVVRERETETFNDRPLVRRPRSPSPPRFRERIVRSEVGRREPSPPSERVRTRIVEREKETQRSPSPPPQLRARVIETRQRFRERSPSPPAPSPVRIRERVIERERERERERSPSPPPPQVERIHTRIVERERENHPQPHLPHLPHRPRSFEHHPFTEKLLHIIATLIMVSKELPHQARPHLLVVLTPPHHQKPRRPKLTFIAPATAPKSILRKQRLLLANRQSHLPHEENIMMIPYYSNKSVISYVSETLA</sequence>
<dbReference type="Proteomes" id="UP000624404">
    <property type="component" value="Unassembled WGS sequence"/>
</dbReference>
<gene>
    <name evidence="2" type="ORF">SCLTRI_LOCUS3718</name>
</gene>